<dbReference type="EMBL" id="CP119075">
    <property type="protein sequence ID" value="WED65107.1"/>
    <property type="molecule type" value="Genomic_DNA"/>
</dbReference>
<dbReference type="Pfam" id="PF13338">
    <property type="entry name" value="AbiEi_4"/>
    <property type="match status" value="1"/>
</dbReference>
<organism evidence="2 3">
    <name type="scientific">Synoicihabitans lomoniglobus</name>
    <dbReference type="NCBI Taxonomy" id="2909285"/>
    <lineage>
        <taxon>Bacteria</taxon>
        <taxon>Pseudomonadati</taxon>
        <taxon>Verrucomicrobiota</taxon>
        <taxon>Opitutia</taxon>
        <taxon>Opitutales</taxon>
        <taxon>Opitutaceae</taxon>
        <taxon>Synoicihabitans</taxon>
    </lineage>
</organism>
<keyword evidence="3" id="KW-1185">Reference proteome</keyword>
<sequence length="201" mass="22197">MPSALQKNLSSLAAGNELLTTAQLLEAGISDQSITRLVEKGTLVRVRRGIYEHADSPTSEHHDLIQVAKSASRAVVVLVSALRFHEIGTQSPHEVWIQLPAQTRVPKIDWPPIRVIRTRVNELQTAGVEHHQLGGAEVAITTPARTVADCFKHRNKLGIDVCVEALRETLNARKAKIGEISEMGRLLRVGKIMRPYLEAMI</sequence>
<dbReference type="InterPro" id="IPR025159">
    <property type="entry name" value="AbiEi_N"/>
</dbReference>
<evidence type="ECO:0000313" key="3">
    <source>
        <dbReference type="Proteomes" id="UP001218638"/>
    </source>
</evidence>
<reference evidence="2" key="1">
    <citation type="submission" date="2023-03" db="EMBL/GenBank/DDBJ databases">
        <title>Lomoglobus Profundus gen. nov., sp. nov., a novel member of the phylum Verrucomicrobia, isolated from deep-marine sediment of South China Sea.</title>
        <authorList>
            <person name="Ahmad T."/>
            <person name="Ishaq S.E."/>
            <person name="Wang F."/>
        </authorList>
    </citation>
    <scope>NUCLEOTIDE SEQUENCE</scope>
    <source>
        <strain evidence="2">LMO-M01</strain>
    </source>
</reference>
<dbReference type="KEGG" id="slom:PXH66_22445"/>
<dbReference type="AlphaFoldDB" id="A0AAF0A1K6"/>
<protein>
    <submittedName>
        <fullName evidence="2">Type IV toxin-antitoxin system AbiEi family antitoxin domain-containing protein</fullName>
    </submittedName>
</protein>
<dbReference type="Proteomes" id="UP001218638">
    <property type="component" value="Chromosome"/>
</dbReference>
<gene>
    <name evidence="2" type="ORF">PXH66_22445</name>
</gene>
<accession>A0AAF0A1K6</accession>
<name>A0AAF0A1K6_9BACT</name>
<evidence type="ECO:0000259" key="1">
    <source>
        <dbReference type="Pfam" id="PF13338"/>
    </source>
</evidence>
<proteinExistence type="predicted"/>
<feature type="domain" description="AbiEi antitoxin N-terminal" evidence="1">
    <location>
        <begin position="13"/>
        <end position="51"/>
    </location>
</feature>
<evidence type="ECO:0000313" key="2">
    <source>
        <dbReference type="EMBL" id="WED65107.1"/>
    </source>
</evidence>
<dbReference type="RefSeq" id="WP_330929493.1">
    <property type="nucleotide sequence ID" value="NZ_CP119075.1"/>
</dbReference>